<keyword evidence="2 8" id="KW-0813">Transport</keyword>
<comment type="caution">
    <text evidence="14">The sequence shown here is derived from an EMBL/GenBank/DDBJ whole genome shotgun (WGS) entry which is preliminary data.</text>
</comment>
<dbReference type="AlphaFoldDB" id="A0A2M9G576"/>
<feature type="chain" id="PRO_5014818925" evidence="11">
    <location>
        <begin position="27"/>
        <end position="705"/>
    </location>
</feature>
<feature type="domain" description="TonB-dependent receptor-like beta-barrel" evidence="12">
    <location>
        <begin position="280"/>
        <end position="670"/>
    </location>
</feature>
<dbReference type="CDD" id="cd01347">
    <property type="entry name" value="ligand_gated_channel"/>
    <property type="match status" value="1"/>
</dbReference>
<dbReference type="RefSeq" id="WP_109793016.1">
    <property type="nucleotide sequence ID" value="NZ_PHIG01000013.1"/>
</dbReference>
<keyword evidence="4 8" id="KW-0812">Transmembrane</keyword>
<accession>A0A2M9G576</accession>
<evidence type="ECO:0000256" key="9">
    <source>
        <dbReference type="RuleBase" id="RU003357"/>
    </source>
</evidence>
<evidence type="ECO:0000259" key="12">
    <source>
        <dbReference type="Pfam" id="PF00593"/>
    </source>
</evidence>
<evidence type="ECO:0000256" key="2">
    <source>
        <dbReference type="ARBA" id="ARBA00022448"/>
    </source>
</evidence>
<keyword evidence="11" id="KW-0732">Signal</keyword>
<evidence type="ECO:0000256" key="7">
    <source>
        <dbReference type="ARBA" id="ARBA00023237"/>
    </source>
</evidence>
<keyword evidence="7 8" id="KW-0998">Cell outer membrane</keyword>
<name>A0A2M9G576_9PROT</name>
<gene>
    <name evidence="14" type="ORF">CVT23_04520</name>
</gene>
<keyword evidence="6 8" id="KW-0472">Membrane</keyword>
<dbReference type="InterPro" id="IPR000531">
    <property type="entry name" value="Beta-barrel_TonB"/>
</dbReference>
<feature type="region of interest" description="Disordered" evidence="10">
    <location>
        <begin position="23"/>
        <end position="50"/>
    </location>
</feature>
<dbReference type="EMBL" id="PHIG01000013">
    <property type="protein sequence ID" value="PJK30879.1"/>
    <property type="molecule type" value="Genomic_DNA"/>
</dbReference>
<dbReference type="Gene3D" id="2.40.170.20">
    <property type="entry name" value="TonB-dependent receptor, beta-barrel domain"/>
    <property type="match status" value="1"/>
</dbReference>
<organism evidence="14 15">
    <name type="scientific">Minwuia thermotolerans</name>
    <dbReference type="NCBI Taxonomy" id="2056226"/>
    <lineage>
        <taxon>Bacteria</taxon>
        <taxon>Pseudomonadati</taxon>
        <taxon>Pseudomonadota</taxon>
        <taxon>Alphaproteobacteria</taxon>
        <taxon>Minwuiales</taxon>
        <taxon>Minwuiaceae</taxon>
        <taxon>Minwuia</taxon>
    </lineage>
</organism>
<dbReference type="InterPro" id="IPR039426">
    <property type="entry name" value="TonB-dep_rcpt-like"/>
</dbReference>
<dbReference type="OrthoDB" id="9760333at2"/>
<dbReference type="PANTHER" id="PTHR30069:SF42">
    <property type="entry name" value="FERRIC AEROBACTIN RECEPTOR"/>
    <property type="match status" value="1"/>
</dbReference>
<evidence type="ECO:0000313" key="15">
    <source>
        <dbReference type="Proteomes" id="UP000229498"/>
    </source>
</evidence>
<protein>
    <submittedName>
        <fullName evidence="14">Ligand-gated channel</fullName>
    </submittedName>
</protein>
<evidence type="ECO:0000256" key="4">
    <source>
        <dbReference type="ARBA" id="ARBA00022692"/>
    </source>
</evidence>
<dbReference type="Proteomes" id="UP000229498">
    <property type="component" value="Unassembled WGS sequence"/>
</dbReference>
<comment type="subcellular location">
    <subcellularLocation>
        <location evidence="1 8">Cell outer membrane</location>
        <topology evidence="1 8">Multi-pass membrane protein</topology>
    </subcellularLocation>
</comment>
<keyword evidence="3 8" id="KW-1134">Transmembrane beta strand</keyword>
<feature type="signal peptide" evidence="11">
    <location>
        <begin position="1"/>
        <end position="26"/>
    </location>
</feature>
<sequence length="705" mass="77162">MGNGSIRSIAMMAALAGMTVTSPLQAQQNEEDNKNVENETRTEDSEAAETLPPVVISATRRETPVSELTRSVTLVDEEDVNQQKRIDRSLGEILSKTVPGFSQSTEALTDFGQTLRGRTFLTLIDGIPQTTPLRDGRRSLNSIDPDAIERVEVVRGGTAAYGFGATGGLVNVITKRPGEGEFEALSEAGAKLSATHPEDSLEWHIGQQFSGREGDVDYLLNGTFVQRNGRFDASGDRIPADPFGVQGGLSDTDEFNVLGKVGYTFGNDNERRLELTANHFNIFQDSEFAGLGNGDASERIETPAVRGNINARDPGTRNTTVNLEYRDDDVYGSGLDAQVYYGDLLTRFSKFPGFEQVEIISEKIGSRLTIDTPVSVMSQDLDLIWGVDYLHDTTEQIGIDGPTTTPRMDQHAFAGFAQVEAPVTERILIRAGVRHEYIRVDIDDVLNRQGVFVQGDTLHFNETLFNASANVTVTDYLDIYGGFSQGFSLADIGRAIADTTQNNAAALQSEAQTVDNFELGLRLFGDAWDTTITGFYSRSDNGTTFDQNLVIAKQAERIWGVEASANADVAERLSVGGTFTWMAGKVDLDEDGDFEEDLDSTRIPPVKITAFAEYSPFDWWRARLQGLYSGNRAPDSTQFGNGPVRDYIVFDLYSAFDVGPGELVFGVENLLNSEYFPVLNQAGALDFAFSRAPGMTVSATYSVKW</sequence>
<dbReference type="GO" id="GO:0015344">
    <property type="term" value="F:siderophore uptake transmembrane transporter activity"/>
    <property type="evidence" value="ECO:0007669"/>
    <property type="project" value="TreeGrafter"/>
</dbReference>
<dbReference type="SUPFAM" id="SSF56935">
    <property type="entry name" value="Porins"/>
    <property type="match status" value="1"/>
</dbReference>
<feature type="compositionally biased region" description="Basic and acidic residues" evidence="10">
    <location>
        <begin position="31"/>
        <end position="44"/>
    </location>
</feature>
<evidence type="ECO:0000256" key="6">
    <source>
        <dbReference type="ARBA" id="ARBA00023136"/>
    </source>
</evidence>
<dbReference type="InterPro" id="IPR012910">
    <property type="entry name" value="Plug_dom"/>
</dbReference>
<evidence type="ECO:0000256" key="5">
    <source>
        <dbReference type="ARBA" id="ARBA00023077"/>
    </source>
</evidence>
<dbReference type="PANTHER" id="PTHR30069">
    <property type="entry name" value="TONB-DEPENDENT OUTER MEMBRANE RECEPTOR"/>
    <property type="match status" value="1"/>
</dbReference>
<dbReference type="Pfam" id="PF07715">
    <property type="entry name" value="Plug"/>
    <property type="match status" value="1"/>
</dbReference>
<evidence type="ECO:0000256" key="8">
    <source>
        <dbReference type="PROSITE-ProRule" id="PRU01360"/>
    </source>
</evidence>
<evidence type="ECO:0000313" key="14">
    <source>
        <dbReference type="EMBL" id="PJK30879.1"/>
    </source>
</evidence>
<dbReference type="Pfam" id="PF00593">
    <property type="entry name" value="TonB_dep_Rec_b-barrel"/>
    <property type="match status" value="1"/>
</dbReference>
<evidence type="ECO:0000256" key="10">
    <source>
        <dbReference type="SAM" id="MobiDB-lite"/>
    </source>
</evidence>
<keyword evidence="15" id="KW-1185">Reference proteome</keyword>
<comment type="similarity">
    <text evidence="8 9">Belongs to the TonB-dependent receptor family.</text>
</comment>
<feature type="domain" description="TonB-dependent receptor plug" evidence="13">
    <location>
        <begin position="65"/>
        <end position="168"/>
    </location>
</feature>
<evidence type="ECO:0000256" key="1">
    <source>
        <dbReference type="ARBA" id="ARBA00004571"/>
    </source>
</evidence>
<reference evidence="14 15" key="1">
    <citation type="submission" date="2017-11" db="EMBL/GenBank/DDBJ databases">
        <title>Draft genome sequence of Rhizobiales bacterium SY3-13.</title>
        <authorList>
            <person name="Sun C."/>
        </authorList>
    </citation>
    <scope>NUCLEOTIDE SEQUENCE [LARGE SCALE GENOMIC DNA]</scope>
    <source>
        <strain evidence="14 15">SY3-13</strain>
    </source>
</reference>
<evidence type="ECO:0000256" key="3">
    <source>
        <dbReference type="ARBA" id="ARBA00022452"/>
    </source>
</evidence>
<dbReference type="InterPro" id="IPR036942">
    <property type="entry name" value="Beta-barrel_TonB_sf"/>
</dbReference>
<dbReference type="Gene3D" id="2.170.130.10">
    <property type="entry name" value="TonB-dependent receptor, plug domain"/>
    <property type="match status" value="1"/>
</dbReference>
<evidence type="ECO:0000256" key="11">
    <source>
        <dbReference type="SAM" id="SignalP"/>
    </source>
</evidence>
<dbReference type="GO" id="GO:0009279">
    <property type="term" value="C:cell outer membrane"/>
    <property type="evidence" value="ECO:0007669"/>
    <property type="project" value="UniProtKB-SubCell"/>
</dbReference>
<dbReference type="InterPro" id="IPR037066">
    <property type="entry name" value="Plug_dom_sf"/>
</dbReference>
<evidence type="ECO:0000259" key="13">
    <source>
        <dbReference type="Pfam" id="PF07715"/>
    </source>
</evidence>
<dbReference type="GO" id="GO:0044718">
    <property type="term" value="P:siderophore transmembrane transport"/>
    <property type="evidence" value="ECO:0007669"/>
    <property type="project" value="TreeGrafter"/>
</dbReference>
<proteinExistence type="inferred from homology"/>
<dbReference type="PROSITE" id="PS52016">
    <property type="entry name" value="TONB_DEPENDENT_REC_3"/>
    <property type="match status" value="1"/>
</dbReference>
<keyword evidence="5 9" id="KW-0798">TonB box</keyword>